<evidence type="ECO:0000259" key="4">
    <source>
        <dbReference type="Pfam" id="PF07992"/>
    </source>
</evidence>
<dbReference type="SUPFAM" id="SSF51905">
    <property type="entry name" value="FAD/NAD(P)-binding domain"/>
    <property type="match status" value="1"/>
</dbReference>
<name>A0ABM9IDW5_9BACT</name>
<dbReference type="PRINTS" id="PR00368">
    <property type="entry name" value="FADPNR"/>
</dbReference>
<dbReference type="InterPro" id="IPR036188">
    <property type="entry name" value="FAD/NAD-bd_sf"/>
</dbReference>
<dbReference type="PANTHER" id="PTHR43557">
    <property type="entry name" value="APOPTOSIS-INDUCING FACTOR 1"/>
    <property type="match status" value="1"/>
</dbReference>
<dbReference type="EMBL" id="OX458932">
    <property type="protein sequence ID" value="CAI9085864.1"/>
    <property type="molecule type" value="Genomic_DNA"/>
</dbReference>
<dbReference type="PANTHER" id="PTHR43557:SF4">
    <property type="entry name" value="APOPTOSIS-INDUCING FACTOR 1, MITOCHONDRIAL"/>
    <property type="match status" value="1"/>
</dbReference>
<dbReference type="PRINTS" id="PR00469">
    <property type="entry name" value="PNDRDTASEII"/>
</dbReference>
<dbReference type="InterPro" id="IPR050446">
    <property type="entry name" value="FAD-oxidoreductase/Apoptosis"/>
</dbReference>
<keyword evidence="2" id="KW-0274">FAD</keyword>
<evidence type="ECO:0000256" key="2">
    <source>
        <dbReference type="ARBA" id="ARBA00022827"/>
    </source>
</evidence>
<proteinExistence type="predicted"/>
<reference evidence="5" key="1">
    <citation type="submission" date="2023-03" db="EMBL/GenBank/DDBJ databases">
        <authorList>
            <person name="Cremers G."/>
            <person name="Picone N."/>
        </authorList>
    </citation>
    <scope>NUCLEOTIDE SEQUENCE</scope>
    <source>
        <strain evidence="5">Sample_alias</strain>
    </source>
</reference>
<dbReference type="Pfam" id="PF07992">
    <property type="entry name" value="Pyr_redox_2"/>
    <property type="match status" value="1"/>
</dbReference>
<keyword evidence="3" id="KW-0560">Oxidoreductase</keyword>
<dbReference type="InterPro" id="IPR023753">
    <property type="entry name" value="FAD/NAD-binding_dom"/>
</dbReference>
<dbReference type="SUPFAM" id="SSF55424">
    <property type="entry name" value="FAD/NAD-linked reductases, dimerisation (C-terminal) domain"/>
    <property type="match status" value="1"/>
</dbReference>
<dbReference type="Gene3D" id="3.50.50.60">
    <property type="entry name" value="FAD/NAD(P)-binding domain"/>
    <property type="match status" value="2"/>
</dbReference>
<accession>A0ABM9IDW5</accession>
<protein>
    <submittedName>
        <fullName evidence="5">Ferredoxin reductase</fullName>
    </submittedName>
</protein>
<dbReference type="Gene3D" id="3.30.390.30">
    <property type="match status" value="1"/>
</dbReference>
<keyword evidence="6" id="KW-1185">Reference proteome</keyword>
<dbReference type="InterPro" id="IPR016156">
    <property type="entry name" value="FAD/NAD-linked_Rdtase_dimer_sf"/>
</dbReference>
<evidence type="ECO:0000313" key="5">
    <source>
        <dbReference type="EMBL" id="CAI9085864.1"/>
    </source>
</evidence>
<dbReference type="Proteomes" id="UP001161497">
    <property type="component" value="Chromosome"/>
</dbReference>
<organism evidence="5 6">
    <name type="scientific">Candidatus Methylacidiphilum fumarolicum</name>
    <dbReference type="NCBI Taxonomy" id="591154"/>
    <lineage>
        <taxon>Bacteria</taxon>
        <taxon>Pseudomonadati</taxon>
        <taxon>Verrucomicrobiota</taxon>
        <taxon>Methylacidiphilae</taxon>
        <taxon>Methylacidiphilales</taxon>
        <taxon>Methylacidiphilaceae</taxon>
        <taxon>Methylacidiphilum (ex Ratnadevi et al. 2023)</taxon>
    </lineage>
</organism>
<evidence type="ECO:0000256" key="1">
    <source>
        <dbReference type="ARBA" id="ARBA00022630"/>
    </source>
</evidence>
<gene>
    <name evidence="5" type="ORF">MFUM_1523</name>
</gene>
<feature type="domain" description="FAD/NAD(P)-binding" evidence="4">
    <location>
        <begin position="7"/>
        <end position="295"/>
    </location>
</feature>
<dbReference type="RefSeq" id="WP_009059971.1">
    <property type="nucleotide sequence ID" value="NZ_JAHXRZ010000014.1"/>
</dbReference>
<keyword evidence="1" id="KW-0285">Flavoprotein</keyword>
<evidence type="ECO:0000256" key="3">
    <source>
        <dbReference type="ARBA" id="ARBA00023002"/>
    </source>
</evidence>
<sequence>MISHYPYLIVGGGMTADAAVRAIRSIDENKAIGIISQEPYPPYLRPPLSKGLWKGRPVQRIWCRTESKKVDLFLGETALALDLSNRRLYTDKEKTYSFEKLLIATGGRPRTLPFKDQSIIYYRNLADYYKLREITERAEHFGIIGGGFIGTEIASCLCELGKKVSMIFLEEGIGRRIFPLELSLRLNAFFEQKGVRLYPNQSVKDYRKEGGKEIIVSSTGQELVFDCVVAGLGIIPNVDLAKEAGIKVENGIVVNEYLQTSCEGVYAAGDVANFYCPLLGKRLRVEHEDNARKMGECVGKAMAGNPLVYDHIPSFYSDFFNCSYESVGIADGTLPVISFWNADHSKGVLYYHDSSKLMGVLLWNIPGKVPEARAILSEGVAVDPQVLSHRISFN</sequence>
<evidence type="ECO:0000313" key="6">
    <source>
        <dbReference type="Proteomes" id="UP001161497"/>
    </source>
</evidence>